<evidence type="ECO:0000256" key="2">
    <source>
        <dbReference type="ARBA" id="ARBA00022679"/>
    </source>
</evidence>
<protein>
    <submittedName>
        <fullName evidence="6">NAD(+) kinase</fullName>
    </submittedName>
</protein>
<accession>A0A1C7N7R5</accession>
<dbReference type="PANTHER" id="PTHR20275">
    <property type="entry name" value="NAD KINASE"/>
    <property type="match status" value="1"/>
</dbReference>
<dbReference type="Pfam" id="PF01513">
    <property type="entry name" value="NAD_kinase"/>
    <property type="match status" value="1"/>
</dbReference>
<dbReference type="Pfam" id="PF20143">
    <property type="entry name" value="NAD_kinase_C"/>
    <property type="match status" value="1"/>
</dbReference>
<comment type="similarity">
    <text evidence="1">Belongs to the NAD kinase family.</text>
</comment>
<gene>
    <name evidence="6" type="primary">UTR1_0</name>
    <name evidence="6" type="ORF">A0J61_06778</name>
</gene>
<dbReference type="PANTHER" id="PTHR20275:SF0">
    <property type="entry name" value="NAD KINASE"/>
    <property type="match status" value="1"/>
</dbReference>
<keyword evidence="5" id="KW-0520">NAD</keyword>
<evidence type="ECO:0000256" key="4">
    <source>
        <dbReference type="ARBA" id="ARBA00022857"/>
    </source>
</evidence>
<dbReference type="OrthoDB" id="24581at2759"/>
<evidence type="ECO:0000256" key="1">
    <source>
        <dbReference type="ARBA" id="ARBA00010995"/>
    </source>
</evidence>
<dbReference type="InterPro" id="IPR017438">
    <property type="entry name" value="ATP-NAD_kinase_N"/>
</dbReference>
<evidence type="ECO:0000313" key="7">
    <source>
        <dbReference type="Proteomes" id="UP000093000"/>
    </source>
</evidence>
<comment type="caution">
    <text evidence="6">The sequence shown here is derived from an EMBL/GenBank/DDBJ whole genome shotgun (WGS) entry which is preliminary data.</text>
</comment>
<evidence type="ECO:0000256" key="3">
    <source>
        <dbReference type="ARBA" id="ARBA00022777"/>
    </source>
</evidence>
<dbReference type="GO" id="GO:0019674">
    <property type="term" value="P:NAD+ metabolic process"/>
    <property type="evidence" value="ECO:0007669"/>
    <property type="project" value="InterPro"/>
</dbReference>
<keyword evidence="3 6" id="KW-0418">Kinase</keyword>
<dbReference type="AlphaFoldDB" id="A0A1C7N7R5"/>
<evidence type="ECO:0000313" key="6">
    <source>
        <dbReference type="EMBL" id="OBZ85170.1"/>
    </source>
</evidence>
<keyword evidence="2" id="KW-0808">Transferase</keyword>
<organism evidence="6 7">
    <name type="scientific">Choanephora cucurbitarum</name>
    <dbReference type="NCBI Taxonomy" id="101091"/>
    <lineage>
        <taxon>Eukaryota</taxon>
        <taxon>Fungi</taxon>
        <taxon>Fungi incertae sedis</taxon>
        <taxon>Mucoromycota</taxon>
        <taxon>Mucoromycotina</taxon>
        <taxon>Mucoromycetes</taxon>
        <taxon>Mucorales</taxon>
        <taxon>Mucorineae</taxon>
        <taxon>Choanephoraceae</taxon>
        <taxon>Choanephoroideae</taxon>
        <taxon>Choanephora</taxon>
    </lineage>
</organism>
<dbReference type="InterPro" id="IPR016064">
    <property type="entry name" value="NAD/diacylglycerol_kinase_sf"/>
</dbReference>
<dbReference type="STRING" id="101091.A0A1C7N7R5"/>
<evidence type="ECO:0000256" key="5">
    <source>
        <dbReference type="ARBA" id="ARBA00023027"/>
    </source>
</evidence>
<dbReference type="SUPFAM" id="SSF111331">
    <property type="entry name" value="NAD kinase/diacylglycerol kinase-like"/>
    <property type="match status" value="1"/>
</dbReference>
<dbReference type="EMBL" id="LUGH01000425">
    <property type="protein sequence ID" value="OBZ85170.1"/>
    <property type="molecule type" value="Genomic_DNA"/>
</dbReference>
<dbReference type="Proteomes" id="UP000093000">
    <property type="component" value="Unassembled WGS sequence"/>
</dbReference>
<reference evidence="6 7" key="1">
    <citation type="submission" date="2016-03" db="EMBL/GenBank/DDBJ databases">
        <title>Choanephora cucurbitarum.</title>
        <authorList>
            <person name="Min B."/>
            <person name="Park H."/>
            <person name="Park J.-H."/>
            <person name="Shin H.-D."/>
            <person name="Choi I.-G."/>
        </authorList>
    </citation>
    <scope>NUCLEOTIDE SEQUENCE [LARGE SCALE GENOMIC DNA]</scope>
    <source>
        <strain evidence="6 7">KUS-F28377</strain>
    </source>
</reference>
<dbReference type="InterPro" id="IPR002504">
    <property type="entry name" value="NADK"/>
</dbReference>
<sequence>MHRWDSSKNGILIVTKAKDNRLVLFTRQLVEWLLFTPDFVKKFPFAVYVDAHLRISGKFGYDDLTKTSPIWKSQVKFWTPKLCYEQPNLFDLIITLGGDGTLLFAASMFQSKVPPIMPFHLGTFGFLTPFLFTTYQAQLNKLFEGNLETVNRMRICCTVYRLSSSFRVKQQAHDRHTSTIHYRSFNHSTEWEILEFDSPQSGQNDRNHAEKPNNIQYHTVAQEVYHVLNEVVVDRGPSSNMALLELFGDDKHLTTVQADGLCIATATGSTAYSVSIRIAVPFSSRYTAFCSFDGRNRIELKRGDHIKVTASLYSVQTFSCQSVSDDWFNSIQNSLQWNVRPYAETSTGSNNKMANADKTIKQSCSTVSHSTSEESMSEKDHAAISNYRQLCKGSDEESEFDLMPWTEEETQRHTFVTKESKI</sequence>
<proteinExistence type="inferred from homology"/>
<dbReference type="Gene3D" id="2.60.200.30">
    <property type="entry name" value="Probable inorganic polyphosphate/atp-NAD kinase, domain 2"/>
    <property type="match status" value="1"/>
</dbReference>
<dbReference type="GO" id="GO:0003951">
    <property type="term" value="F:NAD+ kinase activity"/>
    <property type="evidence" value="ECO:0007669"/>
    <property type="project" value="InterPro"/>
</dbReference>
<dbReference type="InterPro" id="IPR017437">
    <property type="entry name" value="ATP-NAD_kinase_PpnK-typ_C"/>
</dbReference>
<name>A0A1C7N7R5_9FUNG</name>
<keyword evidence="4" id="KW-0521">NADP</keyword>
<keyword evidence="7" id="KW-1185">Reference proteome</keyword>
<dbReference type="Gene3D" id="3.40.50.10330">
    <property type="entry name" value="Probable inorganic polyphosphate/atp-NAD kinase, domain 1"/>
    <property type="match status" value="1"/>
</dbReference>
<dbReference type="InParanoid" id="A0A1C7N7R5"/>
<dbReference type="GO" id="GO:0006741">
    <property type="term" value="P:NADP+ biosynthetic process"/>
    <property type="evidence" value="ECO:0007669"/>
    <property type="project" value="InterPro"/>
</dbReference>